<comment type="caution">
    <text evidence="10">The sequence shown here is derived from an EMBL/GenBank/DDBJ whole genome shotgun (WGS) entry which is preliminary data.</text>
</comment>
<keyword evidence="4" id="KW-0680">Restriction system</keyword>
<evidence type="ECO:0000256" key="5">
    <source>
        <dbReference type="ARBA" id="ARBA00047422"/>
    </source>
</evidence>
<keyword evidence="2 6" id="KW-0808">Transferase</keyword>
<dbReference type="CDD" id="cd04762">
    <property type="entry name" value="HTH_MerR-trunc"/>
    <property type="match status" value="1"/>
</dbReference>
<comment type="catalytic activity">
    <reaction evidence="5 8">
        <text>a 2'-deoxycytidine in DNA + S-adenosyl-L-methionine = a 5-methyl-2'-deoxycytidine in DNA + S-adenosyl-L-homocysteine + H(+)</text>
        <dbReference type="Rhea" id="RHEA:13681"/>
        <dbReference type="Rhea" id="RHEA-COMP:11369"/>
        <dbReference type="Rhea" id="RHEA-COMP:11370"/>
        <dbReference type="ChEBI" id="CHEBI:15378"/>
        <dbReference type="ChEBI" id="CHEBI:57856"/>
        <dbReference type="ChEBI" id="CHEBI:59789"/>
        <dbReference type="ChEBI" id="CHEBI:85452"/>
        <dbReference type="ChEBI" id="CHEBI:85454"/>
        <dbReference type="EC" id="2.1.1.37"/>
    </reaction>
</comment>
<dbReference type="NCBIfam" id="TIGR00675">
    <property type="entry name" value="dcm"/>
    <property type="match status" value="1"/>
</dbReference>
<dbReference type="PROSITE" id="PS51679">
    <property type="entry name" value="SAM_MT_C5"/>
    <property type="match status" value="1"/>
</dbReference>
<dbReference type="GO" id="GO:0044027">
    <property type="term" value="P:negative regulation of gene expression via chromosomal CpG island methylation"/>
    <property type="evidence" value="ECO:0007669"/>
    <property type="project" value="TreeGrafter"/>
</dbReference>
<evidence type="ECO:0000256" key="3">
    <source>
        <dbReference type="ARBA" id="ARBA00022691"/>
    </source>
</evidence>
<feature type="active site" evidence="6">
    <location>
        <position position="147"/>
    </location>
</feature>
<dbReference type="InterPro" id="IPR018117">
    <property type="entry name" value="C5_DNA_meth_AS"/>
</dbReference>
<dbReference type="Proteomes" id="UP000002945">
    <property type="component" value="Unassembled WGS sequence"/>
</dbReference>
<dbReference type="CDD" id="cd00315">
    <property type="entry name" value="Cyt_C5_DNA_methylase"/>
    <property type="match status" value="1"/>
</dbReference>
<keyword evidence="11" id="KW-1185">Reference proteome</keyword>
<dbReference type="InterPro" id="IPR001525">
    <property type="entry name" value="C5_MeTfrase"/>
</dbReference>
<keyword evidence="1 6" id="KW-0489">Methyltransferase</keyword>
<reference evidence="10 11" key="1">
    <citation type="journal article" date="2011" name="J. Bacteriol.">
        <title>Genome sequence of the algicidal bacterium Kordia algicida OT-1.</title>
        <authorList>
            <person name="Lee H.S."/>
            <person name="Kang S.G."/>
            <person name="Kwon K.K."/>
            <person name="Lee J.H."/>
            <person name="Kim S.J."/>
        </authorList>
    </citation>
    <scope>NUCLEOTIDE SEQUENCE [LARGE SCALE GENOMIC DNA]</scope>
    <source>
        <strain evidence="10 11">OT-1</strain>
    </source>
</reference>
<evidence type="ECO:0000256" key="4">
    <source>
        <dbReference type="ARBA" id="ARBA00022747"/>
    </source>
</evidence>
<dbReference type="Pfam" id="PF00376">
    <property type="entry name" value="MerR"/>
    <property type="match status" value="1"/>
</dbReference>
<dbReference type="InterPro" id="IPR000551">
    <property type="entry name" value="MerR-type_HTH_dom"/>
</dbReference>
<gene>
    <name evidence="10" type="ORF">KAOT1_10806</name>
</gene>
<dbReference type="PANTHER" id="PTHR10629">
    <property type="entry name" value="CYTOSINE-SPECIFIC METHYLTRANSFERASE"/>
    <property type="match status" value="1"/>
</dbReference>
<dbReference type="GO" id="GO:0032259">
    <property type="term" value="P:methylation"/>
    <property type="evidence" value="ECO:0007669"/>
    <property type="project" value="UniProtKB-KW"/>
</dbReference>
<dbReference type="InterPro" id="IPR009061">
    <property type="entry name" value="DNA-bd_dom_put_sf"/>
</dbReference>
<dbReference type="InterPro" id="IPR050390">
    <property type="entry name" value="C5-Methyltransferase"/>
</dbReference>
<evidence type="ECO:0000313" key="10">
    <source>
        <dbReference type="EMBL" id="EDP95407.1"/>
    </source>
</evidence>
<dbReference type="AlphaFoldDB" id="A9E2M4"/>
<dbReference type="GO" id="GO:0003886">
    <property type="term" value="F:DNA (cytosine-5-)-methyltransferase activity"/>
    <property type="evidence" value="ECO:0007669"/>
    <property type="project" value="UniProtKB-EC"/>
</dbReference>
<evidence type="ECO:0000256" key="8">
    <source>
        <dbReference type="RuleBase" id="RU000417"/>
    </source>
</evidence>
<dbReference type="Gene3D" id="1.10.1660.10">
    <property type="match status" value="1"/>
</dbReference>
<evidence type="ECO:0000313" key="11">
    <source>
        <dbReference type="Proteomes" id="UP000002945"/>
    </source>
</evidence>
<dbReference type="PROSITE" id="PS00094">
    <property type="entry name" value="C5_MTASE_1"/>
    <property type="match status" value="1"/>
</dbReference>
<protein>
    <recommendedName>
        <fullName evidence="8">Cytosine-specific methyltransferase</fullName>
        <ecNumber evidence="8">2.1.1.37</ecNumber>
    </recommendedName>
</protein>
<accession>A9E2M4</accession>
<dbReference type="EC" id="2.1.1.37" evidence="8"/>
<dbReference type="eggNOG" id="COG0789">
    <property type="taxonomic scope" value="Bacteria"/>
</dbReference>
<dbReference type="PANTHER" id="PTHR10629:SF52">
    <property type="entry name" value="DNA (CYTOSINE-5)-METHYLTRANSFERASE 1"/>
    <property type="match status" value="1"/>
</dbReference>
<dbReference type="OrthoDB" id="32195at2"/>
<evidence type="ECO:0000259" key="9">
    <source>
        <dbReference type="Pfam" id="PF00376"/>
    </source>
</evidence>
<dbReference type="Pfam" id="PF00145">
    <property type="entry name" value="DNA_methylase"/>
    <property type="match status" value="1"/>
</dbReference>
<dbReference type="PRINTS" id="PR00105">
    <property type="entry name" value="C5METTRFRASE"/>
</dbReference>
<sequence length="413" mass="47075">MVTKDYYSLSEAAKILGKSKETLRRWDRDGKLEAVREPISNYRVYKKTQLEMFSDLLSNDTEDKVDNSVIPLKDYRVLELFAGAGGLAIGLEKAGIKCVALNEIDKWACQTLRENRPDWNVLEGNIKSFDFSKYKDKVEIVTGGFPCQAFSYAGKRLGLEDARGTLFYEFARVVKEVSPPICIGENVKGLLSHEKGQTLQGMISILDEIGYNVMPVQVLKAINYKVPQKRERLILVGIRKDIDIKYDYPKPHNKIYNLSDALKKGELYDNNVPKSEGSKYPDHKKEVLDLVPPKGYWRDLPVEIQKEFMGKSFYLGGGKTGIARRIGWDEPCLTLTCSPAQKQTERCHPDETRPFTVREYARIQTFPDDWKFMGSISQQYKQIGNAVPCNLGQEVGYSIVKFLNDYYSLSNPK</sequence>
<proteinExistence type="inferred from homology"/>
<dbReference type="GO" id="GO:0009307">
    <property type="term" value="P:DNA restriction-modification system"/>
    <property type="evidence" value="ECO:0007669"/>
    <property type="project" value="UniProtKB-KW"/>
</dbReference>
<dbReference type="SUPFAM" id="SSF53335">
    <property type="entry name" value="S-adenosyl-L-methionine-dependent methyltransferases"/>
    <property type="match status" value="1"/>
</dbReference>
<name>A9E2M4_9FLAO</name>
<dbReference type="STRING" id="391587.KAOT1_10806"/>
<dbReference type="Gene3D" id="3.90.120.10">
    <property type="entry name" value="DNA Methylase, subunit A, domain 2"/>
    <property type="match status" value="1"/>
</dbReference>
<evidence type="ECO:0000256" key="1">
    <source>
        <dbReference type="ARBA" id="ARBA00022603"/>
    </source>
</evidence>
<dbReference type="GO" id="GO:0006355">
    <property type="term" value="P:regulation of DNA-templated transcription"/>
    <property type="evidence" value="ECO:0007669"/>
    <property type="project" value="InterPro"/>
</dbReference>
<dbReference type="eggNOG" id="COG0270">
    <property type="taxonomic scope" value="Bacteria"/>
</dbReference>
<dbReference type="RefSeq" id="WP_007094716.1">
    <property type="nucleotide sequence ID" value="NZ_CP142125.1"/>
</dbReference>
<dbReference type="InterPro" id="IPR029063">
    <property type="entry name" value="SAM-dependent_MTases_sf"/>
</dbReference>
<evidence type="ECO:0000256" key="7">
    <source>
        <dbReference type="RuleBase" id="RU000416"/>
    </source>
</evidence>
<organism evidence="10 11">
    <name type="scientific">Kordia algicida OT-1</name>
    <dbReference type="NCBI Taxonomy" id="391587"/>
    <lineage>
        <taxon>Bacteria</taxon>
        <taxon>Pseudomonadati</taxon>
        <taxon>Bacteroidota</taxon>
        <taxon>Flavobacteriia</taxon>
        <taxon>Flavobacteriales</taxon>
        <taxon>Flavobacteriaceae</taxon>
        <taxon>Kordia</taxon>
    </lineage>
</organism>
<dbReference type="SUPFAM" id="SSF46955">
    <property type="entry name" value="Putative DNA-binding domain"/>
    <property type="match status" value="1"/>
</dbReference>
<dbReference type="Gene3D" id="3.40.50.150">
    <property type="entry name" value="Vaccinia Virus protein VP39"/>
    <property type="match status" value="1"/>
</dbReference>
<evidence type="ECO:0000256" key="6">
    <source>
        <dbReference type="PROSITE-ProRule" id="PRU01016"/>
    </source>
</evidence>
<keyword evidence="3 6" id="KW-0949">S-adenosyl-L-methionine</keyword>
<evidence type="ECO:0000256" key="2">
    <source>
        <dbReference type="ARBA" id="ARBA00022679"/>
    </source>
</evidence>
<comment type="similarity">
    <text evidence="6 7">Belongs to the class I-like SAM-binding methyltransferase superfamily. C5-methyltransferase family.</text>
</comment>
<dbReference type="GO" id="GO:0003677">
    <property type="term" value="F:DNA binding"/>
    <property type="evidence" value="ECO:0007669"/>
    <property type="project" value="InterPro"/>
</dbReference>
<feature type="domain" description="HTH merR-type" evidence="9">
    <location>
        <begin position="10"/>
        <end position="45"/>
    </location>
</feature>
<dbReference type="REBASE" id="38240">
    <property type="entry name" value="M.KalOT1ORF10806P"/>
</dbReference>
<dbReference type="EMBL" id="ABIB01000008">
    <property type="protein sequence ID" value="EDP95407.1"/>
    <property type="molecule type" value="Genomic_DNA"/>
</dbReference>
<dbReference type="HOGENOM" id="CLU_006958_2_0_10"/>